<sequence length="612" mass="70412">MSLILRSMKIEPDDCILRASFKVLIPFQENRGVKIIHYDNFANFFATSENDLTVHERGGLSGILIEKLSEDAEPPKEQPKTPGCNALKTKTEMKHIQRSVLYILTEFGRWMEPWTADILKWKVLRILENPAQARFPEERSQDKVNVQMESMQDKILSISINKVPKPRTETRWTSTVENINLNGCALGFVPRKRLLVKKDKCQASRDQNKSSAEMLGGIHAGKSQRKVDHCLYLLLLLMGVSVVNHRAMMQLMKITVKKFPKLQQIQDARWRKKYVKNVEQLPREDKRSPPSITSLCPPGILQVVRFVKGFKKFLWALEEQKIEQVPCFKGVHYIPAALKLFEAKMLVQFLYEAQLNPGVNYEKLQRVQTSFLRKYSKGHLMLPYIFKQNSQSSKQGHVYGCSDTSEKLIFSLMYWNYSNKEGKRSFGILETSTDEGESCRSMRNNEIQQYNEYKEIHRQSRLKDPNQVILIRAKDNFLVWGTTARSHDILGEPNAFQPSETFQALGGITSAHLLAAERVKAVKNYLQPKEDEIEIISFKFGAKCCKPNLPDFTSHCLHSIPYGKSTIMTTSLGIQLNHLPLLLPLVDIHGKEVKKREKLAMSINDYCRMMTM</sequence>
<comment type="caution">
    <text evidence="1">The sequence shown here is derived from an EMBL/GenBank/DDBJ whole genome shotgun (WGS) entry which is preliminary data.</text>
</comment>
<accession>V8P7A9</accession>
<evidence type="ECO:0000313" key="2">
    <source>
        <dbReference type="Proteomes" id="UP000018936"/>
    </source>
</evidence>
<protein>
    <submittedName>
        <fullName evidence="1">Uncharacterized protein</fullName>
    </submittedName>
</protein>
<proteinExistence type="predicted"/>
<evidence type="ECO:0000313" key="1">
    <source>
        <dbReference type="EMBL" id="ETE69767.1"/>
    </source>
</evidence>
<keyword evidence="2" id="KW-1185">Reference proteome</keyword>
<feature type="non-terminal residue" evidence="1">
    <location>
        <position position="612"/>
    </location>
</feature>
<dbReference type="Proteomes" id="UP000018936">
    <property type="component" value="Unassembled WGS sequence"/>
</dbReference>
<dbReference type="EMBL" id="AZIM01000698">
    <property type="protein sequence ID" value="ETE69767.1"/>
    <property type="molecule type" value="Genomic_DNA"/>
</dbReference>
<gene>
    <name evidence="1" type="ORF">L345_04427</name>
</gene>
<feature type="non-terminal residue" evidence="1">
    <location>
        <position position="1"/>
    </location>
</feature>
<name>V8P7A9_OPHHA</name>
<reference evidence="1 2" key="1">
    <citation type="journal article" date="2013" name="Proc. Natl. Acad. Sci. U.S.A.">
        <title>The king cobra genome reveals dynamic gene evolution and adaptation in the snake venom system.</title>
        <authorList>
            <person name="Vonk F.J."/>
            <person name="Casewell N.R."/>
            <person name="Henkel C.V."/>
            <person name="Heimberg A.M."/>
            <person name="Jansen H.J."/>
            <person name="McCleary R.J."/>
            <person name="Kerkkamp H.M."/>
            <person name="Vos R.A."/>
            <person name="Guerreiro I."/>
            <person name="Calvete J.J."/>
            <person name="Wuster W."/>
            <person name="Woods A.E."/>
            <person name="Logan J.M."/>
            <person name="Harrison R.A."/>
            <person name="Castoe T.A."/>
            <person name="de Koning A.P."/>
            <person name="Pollock D.D."/>
            <person name="Yandell M."/>
            <person name="Calderon D."/>
            <person name="Renjifo C."/>
            <person name="Currier R.B."/>
            <person name="Salgado D."/>
            <person name="Pla D."/>
            <person name="Sanz L."/>
            <person name="Hyder A.S."/>
            <person name="Ribeiro J.M."/>
            <person name="Arntzen J.W."/>
            <person name="van den Thillart G.E."/>
            <person name="Boetzer M."/>
            <person name="Pirovano W."/>
            <person name="Dirks R.P."/>
            <person name="Spaink H.P."/>
            <person name="Duboule D."/>
            <person name="McGlinn E."/>
            <person name="Kini R.M."/>
            <person name="Richardson M.K."/>
        </authorList>
    </citation>
    <scope>NUCLEOTIDE SEQUENCE</scope>
    <source>
        <tissue evidence="1">Blood</tissue>
    </source>
</reference>
<dbReference type="AlphaFoldDB" id="V8P7A9"/>
<organism evidence="1 2">
    <name type="scientific">Ophiophagus hannah</name>
    <name type="common">King cobra</name>
    <name type="synonym">Naja hannah</name>
    <dbReference type="NCBI Taxonomy" id="8665"/>
    <lineage>
        <taxon>Eukaryota</taxon>
        <taxon>Metazoa</taxon>
        <taxon>Chordata</taxon>
        <taxon>Craniata</taxon>
        <taxon>Vertebrata</taxon>
        <taxon>Euteleostomi</taxon>
        <taxon>Lepidosauria</taxon>
        <taxon>Squamata</taxon>
        <taxon>Bifurcata</taxon>
        <taxon>Unidentata</taxon>
        <taxon>Episquamata</taxon>
        <taxon>Toxicofera</taxon>
        <taxon>Serpentes</taxon>
        <taxon>Colubroidea</taxon>
        <taxon>Elapidae</taxon>
        <taxon>Elapinae</taxon>
        <taxon>Ophiophagus</taxon>
    </lineage>
</organism>